<sequence>MDSDETINNNIENDLLQKYIVIRQHNIEVIVMRQNKFINASHLCREHGKIYSNWKKQVSTKNEFHKLATLLNVTQSCLSIRIYKSNINRFVHGIYIHPVLCVYVARWISQQLGNAIVDIVGFIDSQCHAERLLIGKVTQNDHASDEEIIFTAINDKNEKYHELKQHIKPILDEYETLYIRGTNATCGICLEHIYLKNKDQQYFGHLSHCNHVFCSRCIILWHNESKKTCPICRTNFSNIVISRFMPNKK</sequence>
<dbReference type="SMART" id="SM00184">
    <property type="entry name" value="RING"/>
    <property type="match status" value="1"/>
</dbReference>
<evidence type="ECO:0000256" key="3">
    <source>
        <dbReference type="ARBA" id="ARBA00022771"/>
    </source>
</evidence>
<dbReference type="Pfam" id="PF13639">
    <property type="entry name" value="zf-RING_2"/>
    <property type="match status" value="1"/>
</dbReference>
<dbReference type="PROSITE" id="PS50089">
    <property type="entry name" value="ZF_RING_2"/>
    <property type="match status" value="1"/>
</dbReference>
<keyword evidence="3 5" id="KW-0863">Zinc-finger</keyword>
<name>A0A2U9QHG5_9POXV</name>
<dbReference type="OrthoDB" id="16963at10239"/>
<dbReference type="Pfam" id="PF04383">
    <property type="entry name" value="KilA-N"/>
    <property type="match status" value="1"/>
</dbReference>
<keyword evidence="1" id="KW-0808">Transferase</keyword>
<dbReference type="EMBL" id="MH427217">
    <property type="protein sequence ID" value="AWU47050.1"/>
    <property type="molecule type" value="Genomic_DNA"/>
</dbReference>
<dbReference type="InterPro" id="IPR017907">
    <property type="entry name" value="Znf_RING_CS"/>
</dbReference>
<protein>
    <submittedName>
        <fullName evidence="8">KilA-N/RING finger protein</fullName>
    </submittedName>
</protein>
<keyword evidence="9" id="KW-1185">Reference proteome</keyword>
<evidence type="ECO:0000313" key="8">
    <source>
        <dbReference type="EMBL" id="AWU47050.1"/>
    </source>
</evidence>
<proteinExistence type="predicted"/>
<dbReference type="PANTHER" id="PTHR11224">
    <property type="entry name" value="MAKORIN-RELATED"/>
    <property type="match status" value="1"/>
</dbReference>
<reference evidence="8" key="1">
    <citation type="submission" date="2018-05" db="EMBL/GenBank/DDBJ databases">
        <title>Complete Genome Sequence of a Novel Sea Otter Poxvirus.</title>
        <authorList>
            <person name="Jacob J.M."/>
            <person name="Subramaniam K."/>
            <person name="Tu S.-L."/>
            <person name="Nielsen O."/>
            <person name="Tuomi P.A."/>
            <person name="Upton C."/>
            <person name="Waltzek T.B."/>
        </authorList>
    </citation>
    <scope>NUCLEOTIDE SEQUENCE [LARGE SCALE GENOMIC DNA]</scope>
    <source>
        <strain evidence="8">ELK</strain>
    </source>
</reference>
<keyword evidence="4" id="KW-0862">Zinc</keyword>
<feature type="domain" description="KilA-N" evidence="7">
    <location>
        <begin position="18"/>
        <end position="123"/>
    </location>
</feature>
<dbReference type="InterPro" id="IPR001841">
    <property type="entry name" value="Znf_RING"/>
</dbReference>
<dbReference type="PANTHER" id="PTHR11224:SF10">
    <property type="entry name" value="IP09428P-RELATED"/>
    <property type="match status" value="1"/>
</dbReference>
<dbReference type="InterPro" id="IPR013083">
    <property type="entry name" value="Znf_RING/FYVE/PHD"/>
</dbReference>
<dbReference type="InterPro" id="IPR018004">
    <property type="entry name" value="KilA/APSES_HTH"/>
</dbReference>
<feature type="domain" description="RING-type" evidence="6">
    <location>
        <begin position="186"/>
        <end position="233"/>
    </location>
</feature>
<accession>A0A2U9QHG5</accession>
<evidence type="ECO:0000256" key="2">
    <source>
        <dbReference type="ARBA" id="ARBA00022723"/>
    </source>
</evidence>
<dbReference type="SUPFAM" id="SSF57850">
    <property type="entry name" value="RING/U-box"/>
    <property type="match status" value="1"/>
</dbReference>
<dbReference type="PROSITE" id="PS00518">
    <property type="entry name" value="ZF_RING_1"/>
    <property type="match status" value="1"/>
</dbReference>
<dbReference type="GO" id="GO:0008270">
    <property type="term" value="F:zinc ion binding"/>
    <property type="evidence" value="ECO:0007669"/>
    <property type="project" value="UniProtKB-KW"/>
</dbReference>
<dbReference type="Proteomes" id="UP000249273">
    <property type="component" value="Segment"/>
</dbReference>
<evidence type="ECO:0000256" key="1">
    <source>
        <dbReference type="ARBA" id="ARBA00022679"/>
    </source>
</evidence>
<organism evidence="8">
    <name type="scientific">Sea otter poxvirus</name>
    <dbReference type="NCBI Taxonomy" id="1416741"/>
    <lineage>
        <taxon>Viruses</taxon>
        <taxon>Varidnaviria</taxon>
        <taxon>Bamfordvirae</taxon>
        <taxon>Nucleocytoviricota</taxon>
        <taxon>Pokkesviricetes</taxon>
        <taxon>Chitovirales</taxon>
        <taxon>Poxviridae</taxon>
        <taxon>Chordopoxvirinae</taxon>
        <taxon>Mustelpoxvirus</taxon>
        <taxon>Mustelpoxvirus seaotterpox</taxon>
        <taxon>Sea otterpox virus</taxon>
    </lineage>
</organism>
<evidence type="ECO:0000259" key="6">
    <source>
        <dbReference type="PROSITE" id="PS50089"/>
    </source>
</evidence>
<dbReference type="Gene3D" id="3.30.40.10">
    <property type="entry name" value="Zinc/RING finger domain, C3HC4 (zinc finger)"/>
    <property type="match status" value="1"/>
</dbReference>
<dbReference type="RefSeq" id="YP_009480543.1">
    <property type="nucleotide sequence ID" value="NC_037656.1"/>
</dbReference>
<dbReference type="GeneID" id="36841002"/>
<dbReference type="KEGG" id="vg:36841002"/>
<dbReference type="InterPro" id="IPR045072">
    <property type="entry name" value="MKRN-like"/>
</dbReference>
<gene>
    <name evidence="8" type="primary">SOPV-ELK-005</name>
</gene>
<dbReference type="GO" id="GO:0061630">
    <property type="term" value="F:ubiquitin protein ligase activity"/>
    <property type="evidence" value="ECO:0007669"/>
    <property type="project" value="InterPro"/>
</dbReference>
<dbReference type="GO" id="GO:0000209">
    <property type="term" value="P:protein polyubiquitination"/>
    <property type="evidence" value="ECO:0007669"/>
    <property type="project" value="InterPro"/>
</dbReference>
<keyword evidence="2" id="KW-0479">Metal-binding</keyword>
<evidence type="ECO:0000256" key="5">
    <source>
        <dbReference type="PROSITE-ProRule" id="PRU00175"/>
    </source>
</evidence>
<evidence type="ECO:0000259" key="7">
    <source>
        <dbReference type="PROSITE" id="PS51301"/>
    </source>
</evidence>
<evidence type="ECO:0000313" key="9">
    <source>
        <dbReference type="Proteomes" id="UP000249273"/>
    </source>
</evidence>
<evidence type="ECO:0000256" key="4">
    <source>
        <dbReference type="ARBA" id="ARBA00022833"/>
    </source>
</evidence>
<dbReference type="PROSITE" id="PS51301">
    <property type="entry name" value="KILA_N"/>
    <property type="match status" value="1"/>
</dbReference>
<dbReference type="InterPro" id="IPR017880">
    <property type="entry name" value="KilA_N"/>
</dbReference>